<organism evidence="1 2">
    <name type="scientific">Catharanthus roseus</name>
    <name type="common">Madagascar periwinkle</name>
    <name type="synonym">Vinca rosea</name>
    <dbReference type="NCBI Taxonomy" id="4058"/>
    <lineage>
        <taxon>Eukaryota</taxon>
        <taxon>Viridiplantae</taxon>
        <taxon>Streptophyta</taxon>
        <taxon>Embryophyta</taxon>
        <taxon>Tracheophyta</taxon>
        <taxon>Spermatophyta</taxon>
        <taxon>Magnoliopsida</taxon>
        <taxon>eudicotyledons</taxon>
        <taxon>Gunneridae</taxon>
        <taxon>Pentapetalae</taxon>
        <taxon>asterids</taxon>
        <taxon>lamiids</taxon>
        <taxon>Gentianales</taxon>
        <taxon>Apocynaceae</taxon>
        <taxon>Rauvolfioideae</taxon>
        <taxon>Vinceae</taxon>
        <taxon>Catharanthinae</taxon>
        <taxon>Catharanthus</taxon>
    </lineage>
</organism>
<name>A0ACC0APY1_CATRO</name>
<proteinExistence type="predicted"/>
<accession>A0ACC0APY1</accession>
<protein>
    <submittedName>
        <fullName evidence="1">Uncharacterized protein</fullName>
    </submittedName>
</protein>
<sequence length="259" mass="28797">MAGGSKRKSKKPRPSGAGGQQRQPMTESKTEEAIEIESTAIPMNQDDLIGQQETEASTKDYDDLELDLEIAMALLDLKGAPKPVINSLGKDQQRPPPQGAEGDPSQKFPTLDQAQFFGGTELPTLPASKNLRDIIGSCSKSFVKQLTNADVNNEPNGLYFHKDITKETILPLLKELEVENLDAGEGIAVTVYDSKDNPYDMVFKTWIDSGSNIFYVLTVGWARFCDQHKLKAVQDWVTVWAFRHKHNGNLCFLLTCRRP</sequence>
<evidence type="ECO:0000313" key="1">
    <source>
        <dbReference type="EMBL" id="KAI5662786.1"/>
    </source>
</evidence>
<comment type="caution">
    <text evidence="1">The sequence shown here is derived from an EMBL/GenBank/DDBJ whole genome shotgun (WGS) entry which is preliminary data.</text>
</comment>
<evidence type="ECO:0000313" key="2">
    <source>
        <dbReference type="Proteomes" id="UP001060085"/>
    </source>
</evidence>
<keyword evidence="2" id="KW-1185">Reference proteome</keyword>
<reference evidence="2" key="1">
    <citation type="journal article" date="2023" name="Nat. Plants">
        <title>Single-cell RNA sequencing provides a high-resolution roadmap for understanding the multicellular compartmentation of specialized metabolism.</title>
        <authorList>
            <person name="Sun S."/>
            <person name="Shen X."/>
            <person name="Li Y."/>
            <person name="Li Y."/>
            <person name="Wang S."/>
            <person name="Li R."/>
            <person name="Zhang H."/>
            <person name="Shen G."/>
            <person name="Guo B."/>
            <person name="Wei J."/>
            <person name="Xu J."/>
            <person name="St-Pierre B."/>
            <person name="Chen S."/>
            <person name="Sun C."/>
        </authorList>
    </citation>
    <scope>NUCLEOTIDE SEQUENCE [LARGE SCALE GENOMIC DNA]</scope>
</reference>
<dbReference type="EMBL" id="CM044705">
    <property type="protein sequence ID" value="KAI5662786.1"/>
    <property type="molecule type" value="Genomic_DNA"/>
</dbReference>
<gene>
    <name evidence="1" type="ORF">M9H77_22109</name>
</gene>
<dbReference type="Proteomes" id="UP001060085">
    <property type="component" value="Linkage Group LG05"/>
</dbReference>